<dbReference type="AlphaFoldDB" id="A0A0G0S5J7"/>
<sequence length="184" mass="21226">MREKVRPLYLELMGYLSQAPSLEHSYYLSDETLWNQYHATIDELNNLTNKNYDRFKISNILGRNNRQEIANSEYRNKLSGLIMRLYGEYFPDEPQPFSGQPSTVVTQTNNQSVQVAILLDFQSFIDKKLYSADLEEKEKNFLQKIKDSLPNIKTSVELVGLVISIAKDLGLNIEQILKLFKGGL</sequence>
<reference evidence="1 2" key="1">
    <citation type="journal article" date="2015" name="Nature">
        <title>rRNA introns, odd ribosomes, and small enigmatic genomes across a large radiation of phyla.</title>
        <authorList>
            <person name="Brown C.T."/>
            <person name="Hug L.A."/>
            <person name="Thomas B.C."/>
            <person name="Sharon I."/>
            <person name="Castelle C.J."/>
            <person name="Singh A."/>
            <person name="Wilkins M.J."/>
            <person name="Williams K.H."/>
            <person name="Banfield J.F."/>
        </authorList>
    </citation>
    <scope>NUCLEOTIDE SEQUENCE [LARGE SCALE GENOMIC DNA]</scope>
</reference>
<comment type="caution">
    <text evidence="1">The sequence shown here is derived from an EMBL/GenBank/DDBJ whole genome shotgun (WGS) entry which is preliminary data.</text>
</comment>
<dbReference type="EMBL" id="LBXL01000016">
    <property type="protein sequence ID" value="KKR30000.1"/>
    <property type="molecule type" value="Genomic_DNA"/>
</dbReference>
<dbReference type="Proteomes" id="UP000034793">
    <property type="component" value="Unassembled WGS sequence"/>
</dbReference>
<name>A0A0G0S5J7_9BACT</name>
<protein>
    <submittedName>
        <fullName evidence="1">Uncharacterized protein</fullName>
    </submittedName>
</protein>
<proteinExistence type="predicted"/>
<gene>
    <name evidence="1" type="ORF">UT61_C0016G0011</name>
</gene>
<evidence type="ECO:0000313" key="1">
    <source>
        <dbReference type="EMBL" id="KKR30000.1"/>
    </source>
</evidence>
<evidence type="ECO:0000313" key="2">
    <source>
        <dbReference type="Proteomes" id="UP000034793"/>
    </source>
</evidence>
<accession>A0A0G0S5J7</accession>
<organism evidence="1 2">
    <name type="scientific">Candidatus Woesebacteria bacterium GW2011_GWA1_39_8</name>
    <dbReference type="NCBI Taxonomy" id="1618552"/>
    <lineage>
        <taxon>Bacteria</taxon>
        <taxon>Candidatus Woeseibacteriota</taxon>
    </lineage>
</organism>